<evidence type="ECO:0000313" key="3">
    <source>
        <dbReference type="EMBL" id="GAG91769.1"/>
    </source>
</evidence>
<feature type="transmembrane region" description="Helical" evidence="2">
    <location>
        <begin position="160"/>
        <end position="193"/>
    </location>
</feature>
<protein>
    <recommendedName>
        <fullName evidence="4">CDP-alcohol phosphatidyltransferase family protein</fullName>
    </recommendedName>
</protein>
<keyword evidence="2" id="KW-0472">Membrane</keyword>
<dbReference type="EMBL" id="BART01028644">
    <property type="protein sequence ID" value="GAG91769.1"/>
    <property type="molecule type" value="Genomic_DNA"/>
</dbReference>
<feature type="transmembrane region" description="Helical" evidence="2">
    <location>
        <begin position="37"/>
        <end position="57"/>
    </location>
</feature>
<reference evidence="3" key="1">
    <citation type="journal article" date="2014" name="Front. Microbiol.">
        <title>High frequency of phylogenetically diverse reductive dehalogenase-homologous genes in deep subseafloor sedimentary metagenomes.</title>
        <authorList>
            <person name="Kawai M."/>
            <person name="Futagami T."/>
            <person name="Toyoda A."/>
            <person name="Takaki Y."/>
            <person name="Nishi S."/>
            <person name="Hori S."/>
            <person name="Arai W."/>
            <person name="Tsubouchi T."/>
            <person name="Morono Y."/>
            <person name="Uchiyama I."/>
            <person name="Ito T."/>
            <person name="Fujiyama A."/>
            <person name="Inagaki F."/>
            <person name="Takami H."/>
        </authorList>
    </citation>
    <scope>NUCLEOTIDE SEQUENCE</scope>
    <source>
        <strain evidence="3">Expedition CK06-06</strain>
    </source>
</reference>
<evidence type="ECO:0000256" key="2">
    <source>
        <dbReference type="SAM" id="Phobius"/>
    </source>
</evidence>
<feature type="transmembrane region" description="Helical" evidence="2">
    <location>
        <begin position="118"/>
        <end position="139"/>
    </location>
</feature>
<gene>
    <name evidence="3" type="ORF">S01H4_50450</name>
</gene>
<dbReference type="InterPro" id="IPR048254">
    <property type="entry name" value="CDP_ALCOHOL_P_TRANSF_CS"/>
</dbReference>
<dbReference type="Gene3D" id="1.20.120.1760">
    <property type="match status" value="1"/>
</dbReference>
<accession>X1B7M1</accession>
<keyword evidence="1" id="KW-0808">Transferase</keyword>
<evidence type="ECO:0008006" key="4">
    <source>
        <dbReference type="Google" id="ProtNLM"/>
    </source>
</evidence>
<keyword evidence="2" id="KW-1133">Transmembrane helix</keyword>
<evidence type="ECO:0000256" key="1">
    <source>
        <dbReference type="ARBA" id="ARBA00022679"/>
    </source>
</evidence>
<dbReference type="AlphaFoldDB" id="X1B7M1"/>
<dbReference type="PROSITE" id="PS00379">
    <property type="entry name" value="CDP_ALCOHOL_P_TRANSF"/>
    <property type="match status" value="1"/>
</dbReference>
<comment type="caution">
    <text evidence="3">The sequence shown here is derived from an EMBL/GenBank/DDBJ whole genome shotgun (WGS) entry which is preliminary data.</text>
</comment>
<keyword evidence="2" id="KW-0812">Transmembrane</keyword>
<dbReference type="InterPro" id="IPR043130">
    <property type="entry name" value="CDP-OH_PTrfase_TM_dom"/>
</dbReference>
<dbReference type="InterPro" id="IPR000462">
    <property type="entry name" value="CDP-OH_P_trans"/>
</dbReference>
<dbReference type="GO" id="GO:0016020">
    <property type="term" value="C:membrane"/>
    <property type="evidence" value="ECO:0007669"/>
    <property type="project" value="InterPro"/>
</dbReference>
<proteinExistence type="predicted"/>
<name>X1B7M1_9ZZZZ</name>
<dbReference type="GO" id="GO:0008654">
    <property type="term" value="P:phospholipid biosynthetic process"/>
    <property type="evidence" value="ECO:0007669"/>
    <property type="project" value="InterPro"/>
</dbReference>
<sequence length="204" mass="22661">MDAVYDGFISKHINRRLSEPIARMLARTSLTPNQATWGAFGIAALSFASFVLGYNILGGILAQLCSIADGIDGSLARLKGMVSVFGSFLDSVLDRYADALIVLGMTLWSLSYEGYPQVWLVGFLAIVGTISISYTRARIDPEHRLIFDRGLPSIASRDIRLFLIMLGGISGQVYFCLLAIAILTNLVVFYRLVYMYRYLRPKTR</sequence>
<dbReference type="Pfam" id="PF01066">
    <property type="entry name" value="CDP-OH_P_transf"/>
    <property type="match status" value="1"/>
</dbReference>
<organism evidence="3">
    <name type="scientific">marine sediment metagenome</name>
    <dbReference type="NCBI Taxonomy" id="412755"/>
    <lineage>
        <taxon>unclassified sequences</taxon>
        <taxon>metagenomes</taxon>
        <taxon>ecological metagenomes</taxon>
    </lineage>
</organism>
<dbReference type="GO" id="GO:0016780">
    <property type="term" value="F:phosphotransferase activity, for other substituted phosphate groups"/>
    <property type="evidence" value="ECO:0007669"/>
    <property type="project" value="InterPro"/>
</dbReference>